<sequence>MSLLQIENLNVDFMTDDGLVRAVDKVKLNIESGQVIGVIGESGSGKSVMALAIAGLLSPAARMQADLFNLDGHDLTRMSPAERQNHITSNISIIFQEPTSSLNPALTIGYQLDETIRFHEGGTPKQRKERALELLSQVGIMDAKRRYKEYPHQLSGGLNQRVMIAIALACQPKLLIADEPTTALDVTVQSQILDLLLKVKEEHDMALMLITHDFSILAETTSKVHVMYCGQIVESGRTYNLLSQPYHPYTKALLDSVPHFGMRYKKGRRLFNLPGTTPPISHLPVGCYLGPRCPYAAKKCVQSPELFNIKGRRVRCHFPLIEEEDS</sequence>
<dbReference type="PANTHER" id="PTHR43297">
    <property type="entry name" value="OLIGOPEPTIDE TRANSPORT ATP-BINDING PROTEIN APPD"/>
    <property type="match status" value="1"/>
</dbReference>
<dbReference type="OrthoDB" id="9784450at2"/>
<evidence type="ECO:0000256" key="2">
    <source>
        <dbReference type="ARBA" id="ARBA00005417"/>
    </source>
</evidence>
<keyword evidence="5" id="KW-0997">Cell inner membrane</keyword>
<reference evidence="9 10" key="1">
    <citation type="submission" date="2017-12" db="EMBL/GenBank/DDBJ databases">
        <title>Kangiella profundi FT102 completed genome.</title>
        <authorList>
            <person name="Xu J."/>
            <person name="Wang J."/>
            <person name="Lu Y."/>
        </authorList>
    </citation>
    <scope>NUCLEOTIDE SEQUENCE [LARGE SCALE GENOMIC DNA]</scope>
    <source>
        <strain evidence="9 10">FT102</strain>
    </source>
</reference>
<comment type="similarity">
    <text evidence="2">Belongs to the ABC transporter superfamily.</text>
</comment>
<evidence type="ECO:0000256" key="6">
    <source>
        <dbReference type="ARBA" id="ARBA00022741"/>
    </source>
</evidence>
<dbReference type="Gene3D" id="3.40.50.300">
    <property type="entry name" value="P-loop containing nucleotide triphosphate hydrolases"/>
    <property type="match status" value="1"/>
</dbReference>
<gene>
    <name evidence="9" type="primary">dppD</name>
    <name evidence="9" type="ORF">CW740_09100</name>
</gene>
<accession>A0A2K9AP48</accession>
<dbReference type="GO" id="GO:0005886">
    <property type="term" value="C:plasma membrane"/>
    <property type="evidence" value="ECO:0007669"/>
    <property type="project" value="UniProtKB-SubCell"/>
</dbReference>
<dbReference type="PANTHER" id="PTHR43297:SF4">
    <property type="entry name" value="PUTRESCINE EXPORT SYSTEM ATP-BINDING PROTEIN SAPD"/>
    <property type="match status" value="1"/>
</dbReference>
<dbReference type="GO" id="GO:0015833">
    <property type="term" value="P:peptide transport"/>
    <property type="evidence" value="ECO:0007669"/>
    <property type="project" value="InterPro"/>
</dbReference>
<evidence type="ECO:0000256" key="1">
    <source>
        <dbReference type="ARBA" id="ARBA00004417"/>
    </source>
</evidence>
<evidence type="ECO:0000313" key="10">
    <source>
        <dbReference type="Proteomes" id="UP000232693"/>
    </source>
</evidence>
<dbReference type="InterPro" id="IPR003439">
    <property type="entry name" value="ABC_transporter-like_ATP-bd"/>
</dbReference>
<dbReference type="AlphaFoldDB" id="A0A2K9AP48"/>
<dbReference type="InterPro" id="IPR003593">
    <property type="entry name" value="AAA+_ATPase"/>
</dbReference>
<protein>
    <submittedName>
        <fullName evidence="9">Dipeptide ABC transporter ATP-binding protein DppD</fullName>
    </submittedName>
</protein>
<proteinExistence type="inferred from homology"/>
<evidence type="ECO:0000256" key="4">
    <source>
        <dbReference type="ARBA" id="ARBA00022475"/>
    </source>
</evidence>
<dbReference type="InterPro" id="IPR027417">
    <property type="entry name" value="P-loop_NTPase"/>
</dbReference>
<dbReference type="FunFam" id="3.40.50.300:FF:000016">
    <property type="entry name" value="Oligopeptide ABC transporter ATP-binding component"/>
    <property type="match status" value="1"/>
</dbReference>
<dbReference type="KEGG" id="kpd:CW740_09100"/>
<dbReference type="GO" id="GO:0016887">
    <property type="term" value="F:ATP hydrolysis activity"/>
    <property type="evidence" value="ECO:0007669"/>
    <property type="project" value="InterPro"/>
</dbReference>
<evidence type="ECO:0000256" key="8">
    <source>
        <dbReference type="ARBA" id="ARBA00023136"/>
    </source>
</evidence>
<dbReference type="GO" id="GO:0055085">
    <property type="term" value="P:transmembrane transport"/>
    <property type="evidence" value="ECO:0007669"/>
    <property type="project" value="UniProtKB-ARBA"/>
</dbReference>
<evidence type="ECO:0000256" key="7">
    <source>
        <dbReference type="ARBA" id="ARBA00022840"/>
    </source>
</evidence>
<dbReference type="SMART" id="SM00382">
    <property type="entry name" value="AAA"/>
    <property type="match status" value="1"/>
</dbReference>
<dbReference type="CDD" id="cd03257">
    <property type="entry name" value="ABC_NikE_OppD_transporters"/>
    <property type="match status" value="1"/>
</dbReference>
<dbReference type="GO" id="GO:0005524">
    <property type="term" value="F:ATP binding"/>
    <property type="evidence" value="ECO:0007669"/>
    <property type="project" value="UniProtKB-KW"/>
</dbReference>
<dbReference type="SUPFAM" id="SSF52540">
    <property type="entry name" value="P-loop containing nucleoside triphosphate hydrolases"/>
    <property type="match status" value="1"/>
</dbReference>
<keyword evidence="8" id="KW-0472">Membrane</keyword>
<keyword evidence="7 9" id="KW-0067">ATP-binding</keyword>
<dbReference type="InterPro" id="IPR050388">
    <property type="entry name" value="ABC_Ni/Peptide_Import"/>
</dbReference>
<dbReference type="InterPro" id="IPR013563">
    <property type="entry name" value="Oligopep_ABC_C"/>
</dbReference>
<keyword evidence="4" id="KW-1003">Cell membrane</keyword>
<keyword evidence="10" id="KW-1185">Reference proteome</keyword>
<dbReference type="Pfam" id="PF00005">
    <property type="entry name" value="ABC_tran"/>
    <property type="match status" value="1"/>
</dbReference>
<dbReference type="PROSITE" id="PS50893">
    <property type="entry name" value="ABC_TRANSPORTER_2"/>
    <property type="match status" value="1"/>
</dbReference>
<evidence type="ECO:0000313" key="9">
    <source>
        <dbReference type="EMBL" id="AUD79392.1"/>
    </source>
</evidence>
<organism evidence="9 10">
    <name type="scientific">Kangiella profundi</name>
    <dbReference type="NCBI Taxonomy" id="1561924"/>
    <lineage>
        <taxon>Bacteria</taxon>
        <taxon>Pseudomonadati</taxon>
        <taxon>Pseudomonadota</taxon>
        <taxon>Gammaproteobacteria</taxon>
        <taxon>Kangiellales</taxon>
        <taxon>Kangiellaceae</taxon>
        <taxon>Kangiella</taxon>
    </lineage>
</organism>
<evidence type="ECO:0000256" key="3">
    <source>
        <dbReference type="ARBA" id="ARBA00022448"/>
    </source>
</evidence>
<keyword evidence="6" id="KW-0547">Nucleotide-binding</keyword>
<dbReference type="RefSeq" id="WP_106647208.1">
    <property type="nucleotide sequence ID" value="NZ_BMGO01000001.1"/>
</dbReference>
<evidence type="ECO:0000256" key="5">
    <source>
        <dbReference type="ARBA" id="ARBA00022519"/>
    </source>
</evidence>
<dbReference type="Proteomes" id="UP000232693">
    <property type="component" value="Chromosome"/>
</dbReference>
<dbReference type="Pfam" id="PF08352">
    <property type="entry name" value="oligo_HPY"/>
    <property type="match status" value="1"/>
</dbReference>
<name>A0A2K9AP48_9GAMM</name>
<dbReference type="EMBL" id="CP025120">
    <property type="protein sequence ID" value="AUD79392.1"/>
    <property type="molecule type" value="Genomic_DNA"/>
</dbReference>
<dbReference type="NCBIfam" id="TIGR01727">
    <property type="entry name" value="oligo_HPY"/>
    <property type="match status" value="1"/>
</dbReference>
<comment type="subcellular location">
    <subcellularLocation>
        <location evidence="1">Cell inner membrane</location>
        <topology evidence="1">Peripheral membrane protein</topology>
    </subcellularLocation>
</comment>
<keyword evidence="3" id="KW-0813">Transport</keyword>